<feature type="domain" description="CRM" evidence="4">
    <location>
        <begin position="28"/>
        <end position="124"/>
    </location>
</feature>
<dbReference type="InterPro" id="IPR001890">
    <property type="entry name" value="RNA-binding_CRM"/>
</dbReference>
<dbReference type="STRING" id="1391654.AKJ09_09474"/>
<dbReference type="InterPro" id="IPR051925">
    <property type="entry name" value="RNA-binding_domain"/>
</dbReference>
<evidence type="ECO:0000259" key="4">
    <source>
        <dbReference type="PROSITE" id="PS51295"/>
    </source>
</evidence>
<organism evidence="5 6">
    <name type="scientific">Labilithrix luteola</name>
    <dbReference type="NCBI Taxonomy" id="1391654"/>
    <lineage>
        <taxon>Bacteria</taxon>
        <taxon>Pseudomonadati</taxon>
        <taxon>Myxococcota</taxon>
        <taxon>Polyangia</taxon>
        <taxon>Polyangiales</taxon>
        <taxon>Labilitrichaceae</taxon>
        <taxon>Labilithrix</taxon>
    </lineage>
</organism>
<evidence type="ECO:0000313" key="5">
    <source>
        <dbReference type="EMBL" id="AKV02811.1"/>
    </source>
</evidence>
<dbReference type="NCBIfam" id="TIGR00253">
    <property type="entry name" value="RNA_bind_YhbY"/>
    <property type="match status" value="1"/>
</dbReference>
<dbReference type="InterPro" id="IPR035920">
    <property type="entry name" value="YhbY-like_sf"/>
</dbReference>
<dbReference type="PROSITE" id="PS51295">
    <property type="entry name" value="CRM"/>
    <property type="match status" value="1"/>
</dbReference>
<feature type="region of interest" description="Disordered" evidence="3">
    <location>
        <begin position="1"/>
        <end position="29"/>
    </location>
</feature>
<protein>
    <submittedName>
        <fullName evidence="5">RNA binding protein</fullName>
    </submittedName>
</protein>
<dbReference type="Gene3D" id="3.30.110.60">
    <property type="entry name" value="YhbY-like"/>
    <property type="match status" value="1"/>
</dbReference>
<dbReference type="RefSeq" id="WP_240488818.1">
    <property type="nucleotide sequence ID" value="NZ_CP012333.1"/>
</dbReference>
<dbReference type="EMBL" id="CP012333">
    <property type="protein sequence ID" value="AKV02811.1"/>
    <property type="molecule type" value="Genomic_DNA"/>
</dbReference>
<dbReference type="GO" id="GO:0003723">
    <property type="term" value="F:RNA binding"/>
    <property type="evidence" value="ECO:0007669"/>
    <property type="project" value="UniProtKB-UniRule"/>
</dbReference>
<dbReference type="PANTHER" id="PTHR40065">
    <property type="entry name" value="RNA-BINDING PROTEIN YHBY"/>
    <property type="match status" value="1"/>
</dbReference>
<dbReference type="Pfam" id="PF01985">
    <property type="entry name" value="CRS1_YhbY"/>
    <property type="match status" value="1"/>
</dbReference>
<dbReference type="SMART" id="SM01103">
    <property type="entry name" value="CRS1_YhbY"/>
    <property type="match status" value="1"/>
</dbReference>
<evidence type="ECO:0000256" key="1">
    <source>
        <dbReference type="ARBA" id="ARBA00022884"/>
    </source>
</evidence>
<dbReference type="PANTHER" id="PTHR40065:SF3">
    <property type="entry name" value="RNA-BINDING PROTEIN YHBY"/>
    <property type="match status" value="1"/>
</dbReference>
<gene>
    <name evidence="5" type="ORF">AKJ09_09474</name>
</gene>
<name>A0A0K1QAJ8_9BACT</name>
<sequence length="125" mass="13642">MIEKDVLVTEHGDMATEAGEKAERQGPRVMSGRAIRHLRALGHHLTPIVQIGKEGLTDAVIAATRESLRAHELVKIRIGTEAPVDRNEAGAELAAEVGGTLVQVLGRTVLVYKRHPHKPKIELPR</sequence>
<dbReference type="InterPro" id="IPR017924">
    <property type="entry name" value="RNA-binding_YhbY"/>
</dbReference>
<proteinExistence type="predicted"/>
<accession>A0A0K1QAJ8</accession>
<evidence type="ECO:0000313" key="6">
    <source>
        <dbReference type="Proteomes" id="UP000064967"/>
    </source>
</evidence>
<dbReference type="Proteomes" id="UP000064967">
    <property type="component" value="Chromosome"/>
</dbReference>
<keyword evidence="1 2" id="KW-0694">RNA-binding</keyword>
<dbReference type="AlphaFoldDB" id="A0A0K1QAJ8"/>
<keyword evidence="6" id="KW-1185">Reference proteome</keyword>
<reference evidence="5 6" key="1">
    <citation type="submission" date="2015-08" db="EMBL/GenBank/DDBJ databases">
        <authorList>
            <person name="Babu N.S."/>
            <person name="Beckwith C.J."/>
            <person name="Beseler K.G."/>
            <person name="Brison A."/>
            <person name="Carone J.V."/>
            <person name="Caskin T.P."/>
            <person name="Diamond M."/>
            <person name="Durham M.E."/>
            <person name="Foxe J.M."/>
            <person name="Go M."/>
            <person name="Henderson B.A."/>
            <person name="Jones I.B."/>
            <person name="McGettigan J.A."/>
            <person name="Micheletti S.J."/>
            <person name="Nasrallah M.E."/>
            <person name="Ortiz D."/>
            <person name="Piller C.R."/>
            <person name="Privatt S.R."/>
            <person name="Schneider S.L."/>
            <person name="Sharp S."/>
            <person name="Smith T.C."/>
            <person name="Stanton J.D."/>
            <person name="Ullery H.E."/>
            <person name="Wilson R.J."/>
            <person name="Serrano M.G."/>
            <person name="Buck G."/>
            <person name="Lee V."/>
            <person name="Wang Y."/>
            <person name="Carvalho R."/>
            <person name="Voegtly L."/>
            <person name="Shi R."/>
            <person name="Duckworth R."/>
            <person name="Johnson A."/>
            <person name="Loviza R."/>
            <person name="Walstead R."/>
            <person name="Shah Z."/>
            <person name="Kiflezghi M."/>
            <person name="Wade K."/>
            <person name="Ball S.L."/>
            <person name="Bradley K.W."/>
            <person name="Asai D.J."/>
            <person name="Bowman C.A."/>
            <person name="Russell D.A."/>
            <person name="Pope W.H."/>
            <person name="Jacobs-Sera D."/>
            <person name="Hendrix R.W."/>
            <person name="Hatfull G.F."/>
        </authorList>
    </citation>
    <scope>NUCLEOTIDE SEQUENCE [LARGE SCALE GENOMIC DNA]</scope>
    <source>
        <strain evidence="5 6">DSM 27648</strain>
    </source>
</reference>
<dbReference type="KEGG" id="llu:AKJ09_09474"/>
<dbReference type="SUPFAM" id="SSF75471">
    <property type="entry name" value="YhbY-like"/>
    <property type="match status" value="1"/>
</dbReference>
<evidence type="ECO:0000256" key="2">
    <source>
        <dbReference type="PROSITE-ProRule" id="PRU00626"/>
    </source>
</evidence>
<feature type="compositionally biased region" description="Basic and acidic residues" evidence="3">
    <location>
        <begin position="1"/>
        <end position="26"/>
    </location>
</feature>
<evidence type="ECO:0000256" key="3">
    <source>
        <dbReference type="SAM" id="MobiDB-lite"/>
    </source>
</evidence>